<keyword evidence="14" id="KW-1185">Reference proteome</keyword>
<name>F4Q0I3_CACFS</name>
<proteinExistence type="inferred from homology"/>
<dbReference type="SUPFAM" id="SSF159065">
    <property type="entry name" value="Dom34/Pelota N-terminal domain-like"/>
    <property type="match status" value="1"/>
</dbReference>
<dbReference type="Pfam" id="PF03465">
    <property type="entry name" value="eRF1_3"/>
    <property type="match status" value="1"/>
</dbReference>
<evidence type="ECO:0000313" key="13">
    <source>
        <dbReference type="EMBL" id="EGG18334.1"/>
    </source>
</evidence>
<reference evidence="14" key="1">
    <citation type="journal article" date="2011" name="Genome Res.">
        <title>Phylogeny-wide analysis of social amoeba genomes highlights ancient origins for complex intercellular communication.</title>
        <authorList>
            <person name="Heidel A.J."/>
            <person name="Lawal H.M."/>
            <person name="Felder M."/>
            <person name="Schilde C."/>
            <person name="Helps N.R."/>
            <person name="Tunggal B."/>
            <person name="Rivero F."/>
            <person name="John U."/>
            <person name="Schleicher M."/>
            <person name="Eichinger L."/>
            <person name="Platzer M."/>
            <person name="Noegel A.A."/>
            <person name="Schaap P."/>
            <person name="Gloeckner G."/>
        </authorList>
    </citation>
    <scope>NUCLEOTIDE SEQUENCE [LARGE SCALE GENOMIC DNA]</scope>
    <source>
        <strain evidence="14">SH3</strain>
    </source>
</reference>
<keyword evidence="8" id="KW-0469">Meiosis</keyword>
<dbReference type="EMBL" id="GL883018">
    <property type="protein sequence ID" value="EGG18334.1"/>
    <property type="molecule type" value="Genomic_DNA"/>
</dbReference>
<dbReference type="GO" id="GO:0032790">
    <property type="term" value="P:ribosome disassembly"/>
    <property type="evidence" value="ECO:0007669"/>
    <property type="project" value="TreeGrafter"/>
</dbReference>
<dbReference type="FunFam" id="2.30.30.870:FF:000001">
    <property type="entry name" value="Protein pelota homolog"/>
    <property type="match status" value="1"/>
</dbReference>
<organism evidence="13 14">
    <name type="scientific">Cavenderia fasciculata</name>
    <name type="common">Slime mold</name>
    <name type="synonym">Dictyostelium fasciculatum</name>
    <dbReference type="NCBI Taxonomy" id="261658"/>
    <lineage>
        <taxon>Eukaryota</taxon>
        <taxon>Amoebozoa</taxon>
        <taxon>Evosea</taxon>
        <taxon>Eumycetozoa</taxon>
        <taxon>Dictyostelia</taxon>
        <taxon>Acytosteliales</taxon>
        <taxon>Cavenderiaceae</taxon>
        <taxon>Cavenderia</taxon>
    </lineage>
</organism>
<dbReference type="Gene3D" id="2.30.30.870">
    <property type="entry name" value="Pelota, domain A"/>
    <property type="match status" value="1"/>
</dbReference>
<dbReference type="SUPFAM" id="SSF55315">
    <property type="entry name" value="L30e-like"/>
    <property type="match status" value="1"/>
</dbReference>
<keyword evidence="6 10" id="KW-0479">Metal-binding</keyword>
<dbReference type="SMART" id="SM01194">
    <property type="entry name" value="eRF1_1"/>
    <property type="match status" value="1"/>
</dbReference>
<dbReference type="InterPro" id="IPR005141">
    <property type="entry name" value="eRF1_2"/>
</dbReference>
<dbReference type="GO" id="GO:0070966">
    <property type="term" value="P:nuclear-transcribed mRNA catabolic process, no-go decay"/>
    <property type="evidence" value="ECO:0007669"/>
    <property type="project" value="InterPro"/>
</dbReference>
<protein>
    <recommendedName>
        <fullName evidence="10">Protein pelota homolog</fullName>
    </recommendedName>
</protein>
<dbReference type="InterPro" id="IPR004405">
    <property type="entry name" value="TF_pelota"/>
</dbReference>
<dbReference type="PANTHER" id="PTHR10853:SF0">
    <property type="entry name" value="PROTEIN PELOTA HOMOLOG"/>
    <property type="match status" value="1"/>
</dbReference>
<accession>F4Q0I3</accession>
<dbReference type="InterPro" id="IPR038069">
    <property type="entry name" value="Pelota/DOM34_N"/>
</dbReference>
<sequence>MKLIKNLIEKDYSGSVKLHIEEEEDFWHIYNLLQVGDRMTSSTIRKIQKESATGSVQNERQRITITIKVTKIDYDENSNLLRVSGTVCEENRLVKLGSFHTIDLEVNNDFMVAKDEWDMVAIELLKTSTDIAQRADVAALIMNEGLANLCLITSSMTVIKGRIEVPVPRKGRSTSESHQKGLENFFSLILQSIQRNINFQVVKCFIIASPAFTKDKFYQYMVEQASKNDMYKDIKLNKSKFILAHSSSGHRYSLKEVLSEPTIQSQMTNTKAASEIKALNCFYDMLKKDPNRAFYGYDHVNKANEKLAVETLLVTDDFFRKDITTRRKYVELVQSVKNNGGDVKIFSGLHVTGEQLSKLSGVAAILRCPLELEDEEEEYIEEDDDQDDDDNSSEDEYEFASISNK</sequence>
<dbReference type="Proteomes" id="UP000007797">
    <property type="component" value="Unassembled WGS sequence"/>
</dbReference>
<evidence type="ECO:0000256" key="1">
    <source>
        <dbReference type="ARBA" id="ARBA00001968"/>
    </source>
</evidence>
<dbReference type="InterPro" id="IPR029064">
    <property type="entry name" value="Ribosomal_eL30-like_sf"/>
</dbReference>
<dbReference type="GO" id="GO:0070651">
    <property type="term" value="P:nonfunctional rRNA decay"/>
    <property type="evidence" value="ECO:0007669"/>
    <property type="project" value="TreeGrafter"/>
</dbReference>
<evidence type="ECO:0000256" key="5">
    <source>
        <dbReference type="ARBA" id="ARBA00022618"/>
    </source>
</evidence>
<evidence type="ECO:0000259" key="12">
    <source>
        <dbReference type="SMART" id="SM01194"/>
    </source>
</evidence>
<dbReference type="NCBIfam" id="TIGR00111">
    <property type="entry name" value="pelota"/>
    <property type="match status" value="1"/>
</dbReference>
<gene>
    <name evidence="13" type="primary">pelo</name>
    <name evidence="13" type="ORF">DFA_03828</name>
</gene>
<comment type="function">
    <text evidence="10">Component of the Pelota-HBS1L complex, a complex that recognizes stalled ribosomes and triggers the No-Go Decay (NGD) pathway. In the Pelota-HBS1L complex, pelo recognizes ribosomes stalled at the 3' end of an mRNA and engages stalled ribosomes by destabilizing mRNA in the mRNA channel.</text>
</comment>
<dbReference type="Pfam" id="PF03464">
    <property type="entry name" value="eRF1_2"/>
    <property type="match status" value="1"/>
</dbReference>
<evidence type="ECO:0000256" key="9">
    <source>
        <dbReference type="ARBA" id="ARBA00023306"/>
    </source>
</evidence>
<keyword evidence="5" id="KW-0132">Cell division</keyword>
<feature type="region of interest" description="Disordered" evidence="11">
    <location>
        <begin position="376"/>
        <end position="405"/>
    </location>
</feature>
<evidence type="ECO:0000256" key="4">
    <source>
        <dbReference type="ARBA" id="ARBA00022490"/>
    </source>
</evidence>
<dbReference type="GO" id="GO:0051321">
    <property type="term" value="P:meiotic cell cycle"/>
    <property type="evidence" value="ECO:0007669"/>
    <property type="project" value="UniProtKB-KW"/>
</dbReference>
<evidence type="ECO:0000256" key="7">
    <source>
        <dbReference type="ARBA" id="ARBA00022776"/>
    </source>
</evidence>
<evidence type="ECO:0000256" key="11">
    <source>
        <dbReference type="SAM" id="MobiDB-lite"/>
    </source>
</evidence>
<keyword evidence="4 10" id="KW-0963">Cytoplasm</keyword>
<dbReference type="GO" id="GO:0051301">
    <property type="term" value="P:cell division"/>
    <property type="evidence" value="ECO:0007669"/>
    <property type="project" value="UniProtKB-KW"/>
</dbReference>
<dbReference type="GO" id="GO:0005737">
    <property type="term" value="C:cytoplasm"/>
    <property type="evidence" value="ECO:0007669"/>
    <property type="project" value="UniProtKB-SubCell"/>
</dbReference>
<evidence type="ECO:0000256" key="8">
    <source>
        <dbReference type="ARBA" id="ARBA00023254"/>
    </source>
</evidence>
<dbReference type="PANTHER" id="PTHR10853">
    <property type="entry name" value="PELOTA"/>
    <property type="match status" value="1"/>
</dbReference>
<dbReference type="GeneID" id="14870761"/>
<evidence type="ECO:0000313" key="14">
    <source>
        <dbReference type="Proteomes" id="UP000007797"/>
    </source>
</evidence>
<keyword evidence="7" id="KW-0498">Mitosis</keyword>
<comment type="subcellular location">
    <subcellularLocation>
        <location evidence="2 10">Cytoplasm</location>
    </subcellularLocation>
</comment>
<evidence type="ECO:0000256" key="3">
    <source>
        <dbReference type="ARBA" id="ARBA00009504"/>
    </source>
</evidence>
<keyword evidence="9" id="KW-0131">Cell cycle</keyword>
<evidence type="ECO:0000256" key="10">
    <source>
        <dbReference type="RuleBase" id="RU362019"/>
    </source>
</evidence>
<dbReference type="KEGG" id="dfa:DFA_03828"/>
<dbReference type="STRING" id="1054147.F4Q0I3"/>
<comment type="cofactor">
    <cofactor evidence="1 10">
        <name>a divalent metal cation</name>
        <dbReference type="ChEBI" id="CHEBI:60240"/>
    </cofactor>
</comment>
<dbReference type="GO" id="GO:0006412">
    <property type="term" value="P:translation"/>
    <property type="evidence" value="ECO:0007669"/>
    <property type="project" value="UniProtKB-ARBA"/>
</dbReference>
<dbReference type="AlphaFoldDB" id="F4Q0I3"/>
<dbReference type="InterPro" id="IPR058547">
    <property type="entry name" value="Pelota_N"/>
</dbReference>
<dbReference type="OrthoDB" id="10249111at2759"/>
<dbReference type="RefSeq" id="XP_004366238.1">
    <property type="nucleotide sequence ID" value="XM_004366181.1"/>
</dbReference>
<dbReference type="FunFam" id="3.30.420.60:FF:000004">
    <property type="entry name" value="Protein DOM34 homolog"/>
    <property type="match status" value="1"/>
</dbReference>
<dbReference type="InterPro" id="IPR005140">
    <property type="entry name" value="eRF1_Pelota-like_N"/>
</dbReference>
<dbReference type="SUPFAM" id="SSF53137">
    <property type="entry name" value="Translational machinery components"/>
    <property type="match status" value="1"/>
</dbReference>
<dbReference type="FunFam" id="3.30.1330.30:FF:000008">
    <property type="entry name" value="Protein pelota homolog"/>
    <property type="match status" value="1"/>
</dbReference>
<dbReference type="Pfam" id="PF26356">
    <property type="entry name" value="Pelota_N"/>
    <property type="match status" value="1"/>
</dbReference>
<dbReference type="Gene3D" id="3.30.420.60">
    <property type="entry name" value="eRF1 domain 2"/>
    <property type="match status" value="1"/>
</dbReference>
<dbReference type="GO" id="GO:1990533">
    <property type="term" value="C:Dom34-Hbs1 complex"/>
    <property type="evidence" value="ECO:0007669"/>
    <property type="project" value="UniProtKB-ARBA"/>
</dbReference>
<dbReference type="GO" id="GO:0070481">
    <property type="term" value="P:nuclear-transcribed mRNA catabolic process, non-stop decay"/>
    <property type="evidence" value="ECO:0007669"/>
    <property type="project" value="InterPro"/>
</dbReference>
<evidence type="ECO:0000256" key="2">
    <source>
        <dbReference type="ARBA" id="ARBA00004496"/>
    </source>
</evidence>
<evidence type="ECO:0000256" key="6">
    <source>
        <dbReference type="ARBA" id="ARBA00022723"/>
    </source>
</evidence>
<dbReference type="OMA" id="DDLWHLK"/>
<dbReference type="InterPro" id="IPR042226">
    <property type="entry name" value="eFR1_2_sf"/>
</dbReference>
<dbReference type="Gene3D" id="3.30.1330.30">
    <property type="match status" value="1"/>
</dbReference>
<dbReference type="GO" id="GO:0071025">
    <property type="term" value="P:RNA surveillance"/>
    <property type="evidence" value="ECO:0007669"/>
    <property type="project" value="InterPro"/>
</dbReference>
<comment type="similarity">
    <text evidence="3 10">Belongs to the eukaryotic release factor 1 family. Pelota subfamily.</text>
</comment>
<feature type="compositionally biased region" description="Acidic residues" evidence="11">
    <location>
        <begin position="376"/>
        <end position="398"/>
    </location>
</feature>
<dbReference type="GO" id="GO:0046872">
    <property type="term" value="F:metal ion binding"/>
    <property type="evidence" value="ECO:0007669"/>
    <property type="project" value="UniProtKB-KW"/>
</dbReference>
<feature type="domain" description="eRF1/Pelota-like N-terminal" evidence="12">
    <location>
        <begin position="1"/>
        <end position="130"/>
    </location>
</feature>
<dbReference type="InterPro" id="IPR005142">
    <property type="entry name" value="eRF1_3"/>
</dbReference>